<accession>A0A2A9MFZ3</accession>
<dbReference type="GeneID" id="40311476"/>
<keyword evidence="4" id="KW-1185">Reference proteome</keyword>
<feature type="region of interest" description="Disordered" evidence="2">
    <location>
        <begin position="773"/>
        <end position="817"/>
    </location>
</feature>
<feature type="compositionally biased region" description="Polar residues" evidence="2">
    <location>
        <begin position="179"/>
        <end position="194"/>
    </location>
</feature>
<dbReference type="KEGG" id="bbes:BESB_065490"/>
<evidence type="ECO:0000256" key="1">
    <source>
        <dbReference type="SAM" id="Coils"/>
    </source>
</evidence>
<feature type="region of interest" description="Disordered" evidence="2">
    <location>
        <begin position="124"/>
        <end position="357"/>
    </location>
</feature>
<sequence length="1187" mass="125149">MAGPDVATPSFNGAAAHPFELNMSGDCEPVDLLTSGPMDSRPDEGAVARGPSARWDPNIHVVSPEAAASAAATAQMYEEKMQEMQAQIADLWSQKEAFRRANERITRLLMQLQNQEPQAAADLNAAAADALRSARGASTHRASQESSAPHRGKSHAGLLQREGSHSGRRASSCHRGNLTERSFFQSRDNPSQSPAEVRGGRTSGPSSKTMAIPRLNLDGALPKKTEGGKRNTGRQGRPEGTKGPQEGEPENARREMTGDGGHSALGEHQPGGNDVEGLRRSGTQLHVPNLEGSRKKKDLPPLPLHNLHKPAAPKRDPQAPARQRSMSQSARGSRVSARENNSPRRTGGAGCPAVPPVSVGRRRTVQLSDGLASARSRIGGGSYTARLSLAETALRTPRRCFLDDGIACAPAATTQRAPTLAGGPASSQSSLAAGAAAQTLSTRSWAAPGGAPGGGAAALGGLEEHLAVSLRQALETLHTVEGSSRAGPADASRGAAAAAVAAAGATGGAMSCVQKPSDGYWHIMYTCVIKIRGTDFFLDVRCGDEGPMSGKLIASKERAGVFKVCVRHLLKSARDFYDSMKVLWWQPLPVVFFEGLLPVDERLRRDAEKELAKRKKNKKKNRKRKAKNTGGQPAAETPSAPPDLLSNDLNSHTGQQSCHGPTAGEKDLAEARAALGSVPSSRACSSAELLPGPCSSGSEAGSGATSRRGNADYCDWDAVSLMYIGSLDADTPVAQFKGLSAGSAGNASPKSGEECWYVSNSNAALPVCRTCRGSSSRECGASETTDRNAGEGGGHAPGCNSSSDDSDEDGRLRISPKGSLVSSDFSATMAGAFDRTCQLRLNNKLTTHELFIVRRTDREHGCFPLYHKNARRYLYAHPTNGLVGMIHASNTPTAAFAQKAVTEALMKKPASAANNDFGVTADLETYPLLASGEGASAVGSKTLTEGRVLPPSEFELVALSDLMVQQTVAQILAALPPAQSPYGSREYLDSLSMDDEDDEEDEIEKNLVEDGSRPTTVSSDDDERRNSASSLPYSGEDDRHDLLSAASSVDLPHAVSTETLLAGHARGTGEAFLGSSLRDGGDLSDDDAEGRFSREKGLHIWAVALSHVNARAQKGGSRRRSEATSESSHVWNSRRSTNPGANIDDPSSFQKRGAAGVCHQFVLSELDADTDLEEETAADRAVSGCAE</sequence>
<dbReference type="OrthoDB" id="331617at2759"/>
<name>A0A2A9MFZ3_BESBE</name>
<feature type="coiled-coil region" evidence="1">
    <location>
        <begin position="67"/>
        <end position="115"/>
    </location>
</feature>
<feature type="compositionally biased region" description="Polar residues" evidence="2">
    <location>
        <begin position="1129"/>
        <end position="1149"/>
    </location>
</feature>
<evidence type="ECO:0000256" key="2">
    <source>
        <dbReference type="SAM" id="MobiDB-lite"/>
    </source>
</evidence>
<evidence type="ECO:0000313" key="3">
    <source>
        <dbReference type="EMBL" id="PFH34517.1"/>
    </source>
</evidence>
<organism evidence="3 4">
    <name type="scientific">Besnoitia besnoiti</name>
    <name type="common">Apicomplexan protozoan</name>
    <dbReference type="NCBI Taxonomy" id="94643"/>
    <lineage>
        <taxon>Eukaryota</taxon>
        <taxon>Sar</taxon>
        <taxon>Alveolata</taxon>
        <taxon>Apicomplexa</taxon>
        <taxon>Conoidasida</taxon>
        <taxon>Coccidia</taxon>
        <taxon>Eucoccidiorida</taxon>
        <taxon>Eimeriorina</taxon>
        <taxon>Sarcocystidae</taxon>
        <taxon>Besnoitia</taxon>
    </lineage>
</organism>
<evidence type="ECO:0000313" key="4">
    <source>
        <dbReference type="Proteomes" id="UP000224006"/>
    </source>
</evidence>
<reference evidence="3 4" key="1">
    <citation type="submission" date="2017-09" db="EMBL/GenBank/DDBJ databases">
        <title>Genome sequencing of Besnoitia besnoiti strain Bb-Ger1.</title>
        <authorList>
            <person name="Schares G."/>
            <person name="Venepally P."/>
            <person name="Lorenzi H.A."/>
        </authorList>
    </citation>
    <scope>NUCLEOTIDE SEQUENCE [LARGE SCALE GENOMIC DNA]</scope>
    <source>
        <strain evidence="3 4">Bb-Ger1</strain>
    </source>
</reference>
<dbReference type="RefSeq" id="XP_029218526.1">
    <property type="nucleotide sequence ID" value="XM_029364943.1"/>
</dbReference>
<feature type="region of interest" description="Disordered" evidence="2">
    <location>
        <begin position="1111"/>
        <end position="1149"/>
    </location>
</feature>
<feature type="region of interest" description="Disordered" evidence="2">
    <location>
        <begin position="28"/>
        <end position="53"/>
    </location>
</feature>
<feature type="compositionally biased region" description="Low complexity" evidence="2">
    <location>
        <begin position="124"/>
        <end position="137"/>
    </location>
</feature>
<dbReference type="AlphaFoldDB" id="A0A2A9MFZ3"/>
<feature type="region of interest" description="Disordered" evidence="2">
    <location>
        <begin position="611"/>
        <end position="663"/>
    </location>
</feature>
<gene>
    <name evidence="3" type="ORF">BESB_065490</name>
</gene>
<comment type="caution">
    <text evidence="3">The sequence shown here is derived from an EMBL/GenBank/DDBJ whole genome shotgun (WGS) entry which is preliminary data.</text>
</comment>
<dbReference type="Proteomes" id="UP000224006">
    <property type="component" value="Chromosome VI"/>
</dbReference>
<dbReference type="EMBL" id="NWUJ01000006">
    <property type="protein sequence ID" value="PFH34517.1"/>
    <property type="molecule type" value="Genomic_DNA"/>
</dbReference>
<dbReference type="VEuPathDB" id="ToxoDB:BESB_065490"/>
<keyword evidence="1" id="KW-0175">Coiled coil</keyword>
<protein>
    <submittedName>
        <fullName evidence="3">Uncharacterized protein</fullName>
    </submittedName>
</protein>
<feature type="region of interest" description="Disordered" evidence="2">
    <location>
        <begin position="983"/>
        <end position="1039"/>
    </location>
</feature>
<feature type="compositionally biased region" description="Acidic residues" evidence="2">
    <location>
        <begin position="992"/>
        <end position="1003"/>
    </location>
</feature>
<feature type="compositionally biased region" description="Basic residues" evidence="2">
    <location>
        <begin position="612"/>
        <end position="627"/>
    </location>
</feature>
<feature type="compositionally biased region" description="Polar residues" evidence="2">
    <location>
        <begin position="647"/>
        <end position="659"/>
    </location>
</feature>
<proteinExistence type="predicted"/>